<proteinExistence type="predicted"/>
<keyword evidence="5" id="KW-1185">Reference proteome</keyword>
<feature type="signal peptide" evidence="2">
    <location>
        <begin position="1"/>
        <end position="46"/>
    </location>
</feature>
<feature type="chain" id="PRO_5046505829" evidence="2">
    <location>
        <begin position="47"/>
        <end position="334"/>
    </location>
</feature>
<dbReference type="EC" id="3.5.2.6" evidence="4"/>
<dbReference type="Pfam" id="PF13354">
    <property type="entry name" value="Beta-lactamase2"/>
    <property type="match status" value="1"/>
</dbReference>
<evidence type="ECO:0000259" key="3">
    <source>
        <dbReference type="Pfam" id="PF13354"/>
    </source>
</evidence>
<dbReference type="PANTHER" id="PTHR35333">
    <property type="entry name" value="BETA-LACTAMASE"/>
    <property type="match status" value="1"/>
</dbReference>
<evidence type="ECO:0000256" key="1">
    <source>
        <dbReference type="SAM" id="MobiDB-lite"/>
    </source>
</evidence>
<gene>
    <name evidence="4" type="primary">bla</name>
    <name evidence="4" type="ORF">M1O15_06320</name>
</gene>
<dbReference type="RefSeq" id="WP_248632230.1">
    <property type="nucleotide sequence ID" value="NZ_JALPTH010000004.1"/>
</dbReference>
<feature type="region of interest" description="Disordered" evidence="1">
    <location>
        <begin position="1"/>
        <end position="21"/>
    </location>
</feature>
<dbReference type="InterPro" id="IPR000871">
    <property type="entry name" value="Beta-lactam_class-A"/>
</dbReference>
<sequence>MQPTLPPVPPRPGSRPTRAGRRRAALTGLAALLLLPLTGCGGQSTAADRSGRPAPAATASAAENPSAAADGRGALRALERRYDAHLGVYAVDTGSGRELAWNADSRLSYNSTFKALLAGVVLKRNGADGMDRVLRYGRGDLVANSPITEKHLDATGKGEMSLRALCDATVRYSDNAAANVLLRDLGGPRALGAALREATGDRVTSTDRIEPELSTWVPGERRDTTTPRQLAVDLRAFTLGDVLGARERKLLTGWLLRNTTGDRTIRAGVPADWKVGDKTGTGSHHGARDDIAVIWPPGRAPLVVAIMSYRQDQDAEPDDRLIAEAAAVVADELG</sequence>
<protein>
    <submittedName>
        <fullName evidence="4">Class A beta-lactamase</fullName>
        <ecNumber evidence="4">3.5.2.6</ecNumber>
    </submittedName>
</protein>
<dbReference type="NCBIfam" id="NF033103">
    <property type="entry name" value="bla_class_A"/>
    <property type="match status" value="1"/>
</dbReference>
<keyword evidence="2" id="KW-0732">Signal</keyword>
<keyword evidence="4" id="KW-0378">Hydrolase</keyword>
<dbReference type="PRINTS" id="PR00118">
    <property type="entry name" value="BLACTAMASEA"/>
</dbReference>
<dbReference type="Proteomes" id="UP001522868">
    <property type="component" value="Unassembled WGS sequence"/>
</dbReference>
<feature type="compositionally biased region" description="Pro residues" evidence="1">
    <location>
        <begin position="1"/>
        <end position="13"/>
    </location>
</feature>
<feature type="compositionally biased region" description="Low complexity" evidence="1">
    <location>
        <begin position="53"/>
        <end position="68"/>
    </location>
</feature>
<organism evidence="4 5">
    <name type="scientific">Streptomyces lichenis</name>
    <dbReference type="NCBI Taxonomy" id="2306967"/>
    <lineage>
        <taxon>Bacteria</taxon>
        <taxon>Bacillati</taxon>
        <taxon>Actinomycetota</taxon>
        <taxon>Actinomycetes</taxon>
        <taxon>Kitasatosporales</taxon>
        <taxon>Streptomycetaceae</taxon>
        <taxon>Streptomyces</taxon>
    </lineage>
</organism>
<dbReference type="Gene3D" id="3.40.710.10">
    <property type="entry name" value="DD-peptidase/beta-lactamase superfamily"/>
    <property type="match status" value="1"/>
</dbReference>
<dbReference type="GO" id="GO:0008800">
    <property type="term" value="F:beta-lactamase activity"/>
    <property type="evidence" value="ECO:0007669"/>
    <property type="project" value="UniProtKB-EC"/>
</dbReference>
<dbReference type="InterPro" id="IPR012338">
    <property type="entry name" value="Beta-lactam/transpept-like"/>
</dbReference>
<reference evidence="4 5" key="1">
    <citation type="submission" date="2022-04" db="EMBL/GenBank/DDBJ databases">
        <title>Streptomyces sp. nov. LCR6-01 isolated from Lichen of Dirinaria sp.</title>
        <authorList>
            <person name="Kanchanasin P."/>
            <person name="Tanasupawat S."/>
            <person name="Phongsopitanun W."/>
        </authorList>
    </citation>
    <scope>NUCLEOTIDE SEQUENCE [LARGE SCALE GENOMIC DNA]</scope>
    <source>
        <strain evidence="4 5">LCR6-01</strain>
    </source>
</reference>
<feature type="domain" description="Beta-lactamase class A catalytic" evidence="3">
    <location>
        <begin position="87"/>
        <end position="307"/>
    </location>
</feature>
<accession>A0ABT0I6R6</accession>
<dbReference type="SUPFAM" id="SSF56601">
    <property type="entry name" value="beta-lactamase/transpeptidase-like"/>
    <property type="match status" value="1"/>
</dbReference>
<evidence type="ECO:0000256" key="2">
    <source>
        <dbReference type="SAM" id="SignalP"/>
    </source>
</evidence>
<evidence type="ECO:0000313" key="5">
    <source>
        <dbReference type="Proteomes" id="UP001522868"/>
    </source>
</evidence>
<dbReference type="InterPro" id="IPR045155">
    <property type="entry name" value="Beta-lactam_cat"/>
</dbReference>
<evidence type="ECO:0000313" key="4">
    <source>
        <dbReference type="EMBL" id="MCK8677013.1"/>
    </source>
</evidence>
<name>A0ABT0I6R6_9ACTN</name>
<feature type="region of interest" description="Disordered" evidence="1">
    <location>
        <begin position="43"/>
        <end position="68"/>
    </location>
</feature>
<dbReference type="EMBL" id="JALPTH010000004">
    <property type="protein sequence ID" value="MCK8677013.1"/>
    <property type="molecule type" value="Genomic_DNA"/>
</dbReference>
<comment type="caution">
    <text evidence="4">The sequence shown here is derived from an EMBL/GenBank/DDBJ whole genome shotgun (WGS) entry which is preliminary data.</text>
</comment>
<dbReference type="PANTHER" id="PTHR35333:SF3">
    <property type="entry name" value="BETA-LACTAMASE-TYPE TRANSPEPTIDASE FOLD CONTAINING PROTEIN"/>
    <property type="match status" value="1"/>
</dbReference>